<dbReference type="InterPro" id="IPR011010">
    <property type="entry name" value="DNA_brk_join_enz"/>
</dbReference>
<organism evidence="4 5">
    <name type="scientific">Eiseniibacteriota bacterium</name>
    <dbReference type="NCBI Taxonomy" id="2212470"/>
    <lineage>
        <taxon>Bacteria</taxon>
        <taxon>Candidatus Eiseniibacteriota</taxon>
    </lineage>
</organism>
<dbReference type="Pfam" id="PF00589">
    <property type="entry name" value="Phage_integrase"/>
    <property type="match status" value="1"/>
</dbReference>
<accession>A0A9D6L717</accession>
<dbReference type="EMBL" id="JACQAY010000191">
    <property type="protein sequence ID" value="MBI3539806.1"/>
    <property type="molecule type" value="Genomic_DNA"/>
</dbReference>
<dbReference type="AlphaFoldDB" id="A0A9D6L717"/>
<feature type="compositionally biased region" description="Basic residues" evidence="2">
    <location>
        <begin position="45"/>
        <end position="54"/>
    </location>
</feature>
<evidence type="ECO:0000256" key="2">
    <source>
        <dbReference type="SAM" id="MobiDB-lite"/>
    </source>
</evidence>
<feature type="region of interest" description="Disordered" evidence="2">
    <location>
        <begin position="1"/>
        <end position="99"/>
    </location>
</feature>
<comment type="caution">
    <text evidence="4">The sequence shown here is derived from an EMBL/GenBank/DDBJ whole genome shotgun (WGS) entry which is preliminary data.</text>
</comment>
<keyword evidence="1" id="KW-0233">DNA recombination</keyword>
<evidence type="ECO:0000259" key="3">
    <source>
        <dbReference type="PROSITE" id="PS51898"/>
    </source>
</evidence>
<dbReference type="InterPro" id="IPR002104">
    <property type="entry name" value="Integrase_catalytic"/>
</dbReference>
<dbReference type="PROSITE" id="PS51898">
    <property type="entry name" value="TYR_RECOMBINASE"/>
    <property type="match status" value="1"/>
</dbReference>
<reference evidence="4" key="1">
    <citation type="submission" date="2020-07" db="EMBL/GenBank/DDBJ databases">
        <title>Huge and variable diversity of episymbiotic CPR bacteria and DPANN archaea in groundwater ecosystems.</title>
        <authorList>
            <person name="He C.Y."/>
            <person name="Keren R."/>
            <person name="Whittaker M."/>
            <person name="Farag I.F."/>
            <person name="Doudna J."/>
            <person name="Cate J.H.D."/>
            <person name="Banfield J.F."/>
        </authorList>
    </citation>
    <scope>NUCLEOTIDE SEQUENCE</scope>
    <source>
        <strain evidence="4">NC_groundwater_928_Pr1_S-0.2um_72_17</strain>
    </source>
</reference>
<evidence type="ECO:0000256" key="1">
    <source>
        <dbReference type="ARBA" id="ARBA00023172"/>
    </source>
</evidence>
<gene>
    <name evidence="4" type="ORF">HY076_05995</name>
</gene>
<dbReference type="PANTHER" id="PTHR30349">
    <property type="entry name" value="PHAGE INTEGRASE-RELATED"/>
    <property type="match status" value="1"/>
</dbReference>
<dbReference type="SUPFAM" id="SSF56349">
    <property type="entry name" value="DNA breaking-rejoining enzymes"/>
    <property type="match status" value="1"/>
</dbReference>
<name>A0A9D6L717_UNCEI</name>
<dbReference type="InterPro" id="IPR050090">
    <property type="entry name" value="Tyrosine_recombinase_XerCD"/>
</dbReference>
<protein>
    <submittedName>
        <fullName evidence="4">Tyrosine-type recombinase/integrase</fullName>
    </submittedName>
</protein>
<dbReference type="GO" id="GO:0015074">
    <property type="term" value="P:DNA integration"/>
    <property type="evidence" value="ECO:0007669"/>
    <property type="project" value="InterPro"/>
</dbReference>
<dbReference type="GO" id="GO:0006310">
    <property type="term" value="P:DNA recombination"/>
    <property type="evidence" value="ECO:0007669"/>
    <property type="project" value="UniProtKB-KW"/>
</dbReference>
<feature type="compositionally biased region" description="Low complexity" evidence="2">
    <location>
        <begin position="58"/>
        <end position="72"/>
    </location>
</feature>
<feature type="domain" description="Tyr recombinase" evidence="3">
    <location>
        <begin position="1"/>
        <end position="224"/>
    </location>
</feature>
<dbReference type="Gene3D" id="1.10.443.10">
    <property type="entry name" value="Intergrase catalytic core"/>
    <property type="match status" value="1"/>
</dbReference>
<dbReference type="GO" id="GO:0003677">
    <property type="term" value="F:DNA binding"/>
    <property type="evidence" value="ECO:0007669"/>
    <property type="project" value="InterPro"/>
</dbReference>
<sequence length="230" mass="25105">RAARAARLARGGHDVRRRLLREPRTARAQGQHRGTPALGAARIPRAPRARRCDRRRSAGAAAGAAPRAPAAARARDRGRDAPARPSGRPERARAARPCAARARVRERIARTVPFGRPAAAALRDYLERGRPSLARGDRARTVFLNARGGPLSRMGYWKILHGHARAAGLASAVHPHALRHSFATHLLIGGADLRVVQELLGHASVATTAIYTHLDRAYLREVHRTFHPRP</sequence>
<evidence type="ECO:0000313" key="5">
    <source>
        <dbReference type="Proteomes" id="UP000807850"/>
    </source>
</evidence>
<feature type="non-terminal residue" evidence="4">
    <location>
        <position position="1"/>
    </location>
</feature>
<feature type="compositionally biased region" description="Basic and acidic residues" evidence="2">
    <location>
        <begin position="73"/>
        <end position="93"/>
    </location>
</feature>
<dbReference type="InterPro" id="IPR013762">
    <property type="entry name" value="Integrase-like_cat_sf"/>
</dbReference>
<proteinExistence type="predicted"/>
<dbReference type="PANTHER" id="PTHR30349:SF81">
    <property type="entry name" value="TYROSINE RECOMBINASE XERC"/>
    <property type="match status" value="1"/>
</dbReference>
<dbReference type="Proteomes" id="UP000807850">
    <property type="component" value="Unassembled WGS sequence"/>
</dbReference>
<evidence type="ECO:0000313" key="4">
    <source>
        <dbReference type="EMBL" id="MBI3539806.1"/>
    </source>
</evidence>